<dbReference type="InterPro" id="IPR000387">
    <property type="entry name" value="Tyr_Pase_dom"/>
</dbReference>
<dbReference type="InterPro" id="IPR020422">
    <property type="entry name" value="TYR_PHOSPHATASE_DUAL_dom"/>
</dbReference>
<evidence type="ECO:0000256" key="3">
    <source>
        <dbReference type="ARBA" id="ARBA00022801"/>
    </source>
</evidence>
<feature type="domain" description="Tyrosine specific protein phosphatases" evidence="6">
    <location>
        <begin position="61"/>
        <end position="121"/>
    </location>
</feature>
<accession>A0A1X2GI48</accession>
<evidence type="ECO:0000256" key="2">
    <source>
        <dbReference type="ARBA" id="ARBA00013064"/>
    </source>
</evidence>
<dbReference type="STRING" id="101127.A0A1X2GI48"/>
<evidence type="ECO:0000256" key="4">
    <source>
        <dbReference type="ARBA" id="ARBA00022912"/>
    </source>
</evidence>
<name>A0A1X2GI48_9FUNG</name>
<dbReference type="EMBL" id="MCGT01000013">
    <property type="protein sequence ID" value="ORX54433.1"/>
    <property type="molecule type" value="Genomic_DNA"/>
</dbReference>
<feature type="non-terminal residue" evidence="7">
    <location>
        <position position="1"/>
    </location>
</feature>
<sequence length="131" mass="14930">ADLIVPRLYLGNLVSGRSLHWLQRRNISHVLAIGCGYDRHGQHIKYMNLSVGDTRYDNLLEHFDDTFAFIEQGRWQGTGVLVHCLAGQSRSATVVAAYLMAKGGMHHHRALHMIRLRRPSIRPRSSFICQL</sequence>
<dbReference type="GO" id="GO:0005737">
    <property type="term" value="C:cytoplasm"/>
    <property type="evidence" value="ECO:0007669"/>
    <property type="project" value="TreeGrafter"/>
</dbReference>
<keyword evidence="4" id="KW-0904">Protein phosphatase</keyword>
<evidence type="ECO:0000259" key="5">
    <source>
        <dbReference type="PROSITE" id="PS50054"/>
    </source>
</evidence>
<dbReference type="PANTHER" id="PTHR10159:SF519">
    <property type="entry name" value="DUAL SPECIFICITY PROTEIN PHOSPHATASE MPK3"/>
    <property type="match status" value="1"/>
</dbReference>
<dbReference type="EC" id="3.1.3.48" evidence="2"/>
<dbReference type="SUPFAM" id="SSF52799">
    <property type="entry name" value="(Phosphotyrosine protein) phosphatases II"/>
    <property type="match status" value="1"/>
</dbReference>
<reference evidence="7 8" key="1">
    <citation type="submission" date="2016-07" db="EMBL/GenBank/DDBJ databases">
        <title>Pervasive Adenine N6-methylation of Active Genes in Fungi.</title>
        <authorList>
            <consortium name="DOE Joint Genome Institute"/>
            <person name="Mondo S.J."/>
            <person name="Dannebaum R.O."/>
            <person name="Kuo R.C."/>
            <person name="Labutti K."/>
            <person name="Haridas S."/>
            <person name="Kuo A."/>
            <person name="Salamov A."/>
            <person name="Ahrendt S.R."/>
            <person name="Lipzen A."/>
            <person name="Sullivan W."/>
            <person name="Andreopoulos W.B."/>
            <person name="Clum A."/>
            <person name="Lindquist E."/>
            <person name="Daum C."/>
            <person name="Ramamoorthy G.K."/>
            <person name="Gryganskyi A."/>
            <person name="Culley D."/>
            <person name="Magnuson J.K."/>
            <person name="James T.Y."/>
            <person name="O'Malley M.A."/>
            <person name="Stajich J.E."/>
            <person name="Spatafora J.W."/>
            <person name="Visel A."/>
            <person name="Grigoriev I.V."/>
        </authorList>
    </citation>
    <scope>NUCLEOTIDE SEQUENCE [LARGE SCALE GENOMIC DNA]</scope>
    <source>
        <strain evidence="7 8">NRRL 3301</strain>
    </source>
</reference>
<evidence type="ECO:0000313" key="7">
    <source>
        <dbReference type="EMBL" id="ORX54433.1"/>
    </source>
</evidence>
<dbReference type="PROSITE" id="PS50054">
    <property type="entry name" value="TYR_PHOSPHATASE_DUAL"/>
    <property type="match status" value="1"/>
</dbReference>
<dbReference type="Pfam" id="PF00782">
    <property type="entry name" value="DSPc"/>
    <property type="match status" value="1"/>
</dbReference>
<protein>
    <recommendedName>
        <fullName evidence="2">protein-tyrosine-phosphatase</fullName>
        <ecNumber evidence="2">3.1.3.48</ecNumber>
    </recommendedName>
</protein>
<keyword evidence="3" id="KW-0378">Hydrolase</keyword>
<comment type="caution">
    <text evidence="7">The sequence shown here is derived from an EMBL/GenBank/DDBJ whole genome shotgun (WGS) entry which is preliminary data.</text>
</comment>
<evidence type="ECO:0000259" key="6">
    <source>
        <dbReference type="PROSITE" id="PS50056"/>
    </source>
</evidence>
<feature type="non-terminal residue" evidence="7">
    <location>
        <position position="131"/>
    </location>
</feature>
<dbReference type="PROSITE" id="PS00383">
    <property type="entry name" value="TYR_PHOSPHATASE_1"/>
    <property type="match status" value="1"/>
</dbReference>
<comment type="similarity">
    <text evidence="1">Belongs to the protein-tyrosine phosphatase family. Non-receptor class dual specificity subfamily.</text>
</comment>
<dbReference type="InterPro" id="IPR016130">
    <property type="entry name" value="Tyr_Pase_AS"/>
</dbReference>
<organism evidence="7 8">
    <name type="scientific">Hesseltinella vesiculosa</name>
    <dbReference type="NCBI Taxonomy" id="101127"/>
    <lineage>
        <taxon>Eukaryota</taxon>
        <taxon>Fungi</taxon>
        <taxon>Fungi incertae sedis</taxon>
        <taxon>Mucoromycota</taxon>
        <taxon>Mucoromycotina</taxon>
        <taxon>Mucoromycetes</taxon>
        <taxon>Mucorales</taxon>
        <taxon>Cunninghamellaceae</taxon>
        <taxon>Hesseltinella</taxon>
    </lineage>
</organism>
<feature type="domain" description="Tyrosine-protein phosphatase" evidence="5">
    <location>
        <begin position="1"/>
        <end position="131"/>
    </location>
</feature>
<dbReference type="InterPro" id="IPR029021">
    <property type="entry name" value="Prot-tyrosine_phosphatase-like"/>
</dbReference>
<dbReference type="Gene3D" id="3.90.190.10">
    <property type="entry name" value="Protein tyrosine phosphatase superfamily"/>
    <property type="match status" value="1"/>
</dbReference>
<proteinExistence type="inferred from homology"/>
<dbReference type="CDD" id="cd14498">
    <property type="entry name" value="DSP"/>
    <property type="match status" value="1"/>
</dbReference>
<evidence type="ECO:0000313" key="8">
    <source>
        <dbReference type="Proteomes" id="UP000242146"/>
    </source>
</evidence>
<evidence type="ECO:0000256" key="1">
    <source>
        <dbReference type="ARBA" id="ARBA00008601"/>
    </source>
</evidence>
<gene>
    <name evidence="7" type="ORF">DM01DRAFT_233725</name>
</gene>
<dbReference type="OrthoDB" id="2017893at2759"/>
<dbReference type="Proteomes" id="UP000242146">
    <property type="component" value="Unassembled WGS sequence"/>
</dbReference>
<dbReference type="PANTHER" id="PTHR10159">
    <property type="entry name" value="DUAL SPECIFICITY PROTEIN PHOSPHATASE"/>
    <property type="match status" value="1"/>
</dbReference>
<dbReference type="InterPro" id="IPR000340">
    <property type="entry name" value="Dual-sp_phosphatase_cat-dom"/>
</dbReference>
<dbReference type="SMART" id="SM00195">
    <property type="entry name" value="DSPc"/>
    <property type="match status" value="1"/>
</dbReference>
<dbReference type="GO" id="GO:0004725">
    <property type="term" value="F:protein tyrosine phosphatase activity"/>
    <property type="evidence" value="ECO:0007669"/>
    <property type="project" value="UniProtKB-EC"/>
</dbReference>
<keyword evidence="8" id="KW-1185">Reference proteome</keyword>
<dbReference type="GO" id="GO:0043409">
    <property type="term" value="P:negative regulation of MAPK cascade"/>
    <property type="evidence" value="ECO:0007669"/>
    <property type="project" value="TreeGrafter"/>
</dbReference>
<dbReference type="PROSITE" id="PS50056">
    <property type="entry name" value="TYR_PHOSPHATASE_2"/>
    <property type="match status" value="1"/>
</dbReference>
<dbReference type="AlphaFoldDB" id="A0A1X2GI48"/>